<dbReference type="PANTHER" id="PTHR22993:SF9">
    <property type="entry name" value="FORMAMIDOPYRIMIDINE-DNA GLYCOSYLASE"/>
    <property type="match status" value="1"/>
</dbReference>
<feature type="region of interest" description="Disordered" evidence="10">
    <location>
        <begin position="344"/>
        <end position="409"/>
    </location>
</feature>
<evidence type="ECO:0000259" key="11">
    <source>
        <dbReference type="PROSITE" id="PS51068"/>
    </source>
</evidence>
<gene>
    <name evidence="13" type="ORF">B0I71DRAFT_127255</name>
    <name evidence="12" type="ORF">YALI1_F10971g</name>
</gene>
<evidence type="ECO:0000256" key="6">
    <source>
        <dbReference type="ARBA" id="ARBA00023204"/>
    </source>
</evidence>
<dbReference type="Proteomes" id="UP000256601">
    <property type="component" value="Unassembled WGS sequence"/>
</dbReference>
<organism evidence="12 14">
    <name type="scientific">Yarrowia lipolytica</name>
    <name type="common">Candida lipolytica</name>
    <dbReference type="NCBI Taxonomy" id="4952"/>
    <lineage>
        <taxon>Eukaryota</taxon>
        <taxon>Fungi</taxon>
        <taxon>Dikarya</taxon>
        <taxon>Ascomycota</taxon>
        <taxon>Saccharomycotina</taxon>
        <taxon>Dipodascomycetes</taxon>
        <taxon>Dipodascales</taxon>
        <taxon>Dipodascales incertae sedis</taxon>
        <taxon>Yarrowia</taxon>
    </lineage>
</organism>
<dbReference type="SMART" id="SM00898">
    <property type="entry name" value="Fapy_DNA_glyco"/>
    <property type="match status" value="1"/>
</dbReference>
<dbReference type="SMART" id="SM01232">
    <property type="entry name" value="H2TH"/>
    <property type="match status" value="1"/>
</dbReference>
<dbReference type="KEGG" id="yli:2908403"/>
<keyword evidence="8" id="KW-0511">Multifunctional enzyme</keyword>
<evidence type="ECO:0000313" key="15">
    <source>
        <dbReference type="Proteomes" id="UP000256601"/>
    </source>
</evidence>
<dbReference type="GO" id="GO:0008270">
    <property type="term" value="F:zinc ion binding"/>
    <property type="evidence" value="ECO:0007669"/>
    <property type="project" value="InterPro"/>
</dbReference>
<comment type="catalytic activity">
    <reaction evidence="1">
        <text>Hydrolysis of DNA containing ring-opened 7-methylguanine residues, releasing 2,6-diamino-4-hydroxy-5-(N-methyl)formamidopyrimidine.</text>
        <dbReference type="EC" id="3.2.2.23"/>
    </reaction>
</comment>
<evidence type="ECO:0000256" key="5">
    <source>
        <dbReference type="ARBA" id="ARBA00023125"/>
    </source>
</evidence>
<dbReference type="InterPro" id="IPR015886">
    <property type="entry name" value="H2TH_FPG"/>
</dbReference>
<evidence type="ECO:0000256" key="1">
    <source>
        <dbReference type="ARBA" id="ARBA00001668"/>
    </source>
</evidence>
<dbReference type="GO" id="GO:0006284">
    <property type="term" value="P:base-excision repair"/>
    <property type="evidence" value="ECO:0007669"/>
    <property type="project" value="InterPro"/>
</dbReference>
<sequence>MPELGEVAHAASVFAKFATGKKVAEADVQPDKIVFGSETGHEALQKALQGRVITNVSRHGKYWWLTLDGDADNAVLLHFGMTGYISVKGHRTHYIMMENGGDKKARDRLDRIRGDGGVVEEKAANGQSIIAANGGDIPEDVSMLEELAEEELEQQTWPPRFVKMDLTLEDGTKLAFYDARRLARVKLFTIAEPLDIYKVDPMKKLGPDYSKSPDDEHTPAALKPLDLDAFKAKIQAKKAPIKSVLLDQSLFSGVGNWVADEILYHSRVHPARMCNLLLESQIDELYTQLVHICQFVVKVEGNTLLFPLNWLMLNRWGKRNKNKKSYTLEGYEVDHVTVGGRTSSFCPELQHNGPPKEKTTTKRVKFDGIKTDDEEEQPKELTRTVKEEGEEAEAEETTQTKPKKRRKKVKVEEDLLPLVDAVEAKDKSILDAQANSRAERAKRRRS</sequence>
<evidence type="ECO:0000313" key="12">
    <source>
        <dbReference type="EMBL" id="AOW06814.1"/>
    </source>
</evidence>
<dbReference type="FunFam" id="1.10.8.50:FF:000009">
    <property type="entry name" value="Formamidopyrimidine-DNA glycosylase"/>
    <property type="match status" value="1"/>
</dbReference>
<keyword evidence="7" id="KW-0456">Lyase</keyword>
<dbReference type="AlphaFoldDB" id="A0A1H6PLY3"/>
<proteinExistence type="inferred from homology"/>
<dbReference type="PROSITE" id="PS51068">
    <property type="entry name" value="FPG_CAT"/>
    <property type="match status" value="1"/>
</dbReference>
<dbReference type="eggNOG" id="ENOG502QVDB">
    <property type="taxonomic scope" value="Eukaryota"/>
</dbReference>
<keyword evidence="6" id="KW-0234">DNA repair</keyword>
<dbReference type="Gene3D" id="3.20.190.10">
    <property type="entry name" value="MutM-like, N-terminal"/>
    <property type="match status" value="1"/>
</dbReference>
<dbReference type="GeneID" id="2908403"/>
<accession>A0A1H6PLY3</accession>
<evidence type="ECO:0000256" key="8">
    <source>
        <dbReference type="ARBA" id="ARBA00023268"/>
    </source>
</evidence>
<dbReference type="InterPro" id="IPR010979">
    <property type="entry name" value="Ribosomal_uS13-like_H2TH"/>
</dbReference>
<dbReference type="Gene3D" id="1.10.8.50">
    <property type="match status" value="1"/>
</dbReference>
<dbReference type="GO" id="GO:0003906">
    <property type="term" value="F:DNA-(apurinic or apyrimidinic site) endonuclease activity"/>
    <property type="evidence" value="ECO:0007669"/>
    <property type="project" value="InterPro"/>
</dbReference>
<reference evidence="13 15" key="2">
    <citation type="submission" date="2018-07" db="EMBL/GenBank/DDBJ databases">
        <title>Draft Genome Assemblies for Five Robust Yarrowia lipolytica Strains Exhibiting High Lipid Production and Pentose Sugar Utilization and Sugar Alcohol Secretion from Undetoxified Lignocellulosic Biomass Hydrolysates.</title>
        <authorList>
            <consortium name="DOE Joint Genome Institute"/>
            <person name="Walker C."/>
            <person name="Ryu S."/>
            <person name="Na H."/>
            <person name="Zane M."/>
            <person name="LaButti K."/>
            <person name="Lipzen A."/>
            <person name="Haridas S."/>
            <person name="Barry K."/>
            <person name="Grigoriev I.V."/>
            <person name="Quarterman J."/>
            <person name="Slininger P."/>
            <person name="Dien B."/>
            <person name="Trinh C.T."/>
        </authorList>
    </citation>
    <scope>NUCLEOTIDE SEQUENCE [LARGE SCALE GENOMIC DNA]</scope>
    <source>
        <strain evidence="13 15">YB392</strain>
    </source>
</reference>
<evidence type="ECO:0000256" key="9">
    <source>
        <dbReference type="ARBA" id="ARBA00023295"/>
    </source>
</evidence>
<dbReference type="Pfam" id="PF06831">
    <property type="entry name" value="H2TH"/>
    <property type="match status" value="1"/>
</dbReference>
<dbReference type="PANTHER" id="PTHR22993">
    <property type="entry name" value="FORMAMIDOPYRIMIDINE-DNA GLYCOSYLASE"/>
    <property type="match status" value="1"/>
</dbReference>
<keyword evidence="9" id="KW-0326">Glycosidase</keyword>
<dbReference type="SUPFAM" id="SSF46946">
    <property type="entry name" value="S13-like H2TH domain"/>
    <property type="match status" value="1"/>
</dbReference>
<keyword evidence="4" id="KW-0378">Hydrolase</keyword>
<evidence type="ECO:0000256" key="7">
    <source>
        <dbReference type="ARBA" id="ARBA00023239"/>
    </source>
</evidence>
<evidence type="ECO:0000256" key="10">
    <source>
        <dbReference type="SAM" id="MobiDB-lite"/>
    </source>
</evidence>
<name>A0A1H6PLY3_YARLL</name>
<dbReference type="InterPro" id="IPR035937">
    <property type="entry name" value="FPG_N"/>
</dbReference>
<feature type="compositionally biased region" description="Basic and acidic residues" evidence="10">
    <location>
        <begin position="354"/>
        <end position="371"/>
    </location>
</feature>
<dbReference type="RefSeq" id="XP_505127.1">
    <property type="nucleotide sequence ID" value="XM_505127.1"/>
</dbReference>
<evidence type="ECO:0000256" key="3">
    <source>
        <dbReference type="ARBA" id="ARBA00022763"/>
    </source>
</evidence>
<dbReference type="OrthoDB" id="444592at2759"/>
<dbReference type="CDD" id="cd08972">
    <property type="entry name" value="PF_Nei_N"/>
    <property type="match status" value="1"/>
</dbReference>
<protein>
    <submittedName>
        <fullName evidence="13">Formamidopyrimidine-DNA glycosylase N-terminal domain-domain-containing protein</fullName>
    </submittedName>
</protein>
<dbReference type="Proteomes" id="UP000182444">
    <property type="component" value="Chromosome 1F"/>
</dbReference>
<dbReference type="VEuPathDB" id="FungiDB:YALI1_F10971g"/>
<dbReference type="EMBL" id="CP017558">
    <property type="protein sequence ID" value="AOW06814.1"/>
    <property type="molecule type" value="Genomic_DNA"/>
</dbReference>
<keyword evidence="3" id="KW-0227">DNA damage</keyword>
<dbReference type="Pfam" id="PF01149">
    <property type="entry name" value="Fapy_DNA_glyco"/>
    <property type="match status" value="1"/>
</dbReference>
<feature type="domain" description="Formamidopyrimidine-DNA glycosylase catalytic" evidence="11">
    <location>
        <begin position="2"/>
        <end position="183"/>
    </location>
</feature>
<evidence type="ECO:0000313" key="13">
    <source>
        <dbReference type="EMBL" id="RDW28556.1"/>
    </source>
</evidence>
<reference evidence="12 14" key="1">
    <citation type="journal article" date="2016" name="PLoS ONE">
        <title>Sequence Assembly of Yarrowia lipolytica Strain W29/CLIB89 Shows Transposable Element Diversity.</title>
        <authorList>
            <person name="Magnan C."/>
            <person name="Yu J."/>
            <person name="Chang I."/>
            <person name="Jahn E."/>
            <person name="Kanomata Y."/>
            <person name="Wu J."/>
            <person name="Zeller M."/>
            <person name="Oakes M."/>
            <person name="Baldi P."/>
            <person name="Sandmeyer S."/>
        </authorList>
    </citation>
    <scope>NUCLEOTIDE SEQUENCE [LARGE SCALE GENOMIC DNA]</scope>
    <source>
        <strain evidence="12">CLIB89</strain>
        <strain evidence="14">CLIB89(W29)</strain>
    </source>
</reference>
<evidence type="ECO:0000256" key="4">
    <source>
        <dbReference type="ARBA" id="ARBA00022801"/>
    </source>
</evidence>
<dbReference type="EMBL" id="KZ857325">
    <property type="protein sequence ID" value="RDW28556.1"/>
    <property type="molecule type" value="Genomic_DNA"/>
</dbReference>
<dbReference type="GO" id="GO:0003684">
    <property type="term" value="F:damaged DNA binding"/>
    <property type="evidence" value="ECO:0007669"/>
    <property type="project" value="InterPro"/>
</dbReference>
<comment type="similarity">
    <text evidence="2">Belongs to the FPG family.</text>
</comment>
<dbReference type="GO" id="GO:0005634">
    <property type="term" value="C:nucleus"/>
    <property type="evidence" value="ECO:0007669"/>
    <property type="project" value="TreeGrafter"/>
</dbReference>
<keyword evidence="5" id="KW-0238">DNA-binding</keyword>
<evidence type="ECO:0000313" key="14">
    <source>
        <dbReference type="Proteomes" id="UP000182444"/>
    </source>
</evidence>
<dbReference type="InterPro" id="IPR012319">
    <property type="entry name" value="FPG_cat"/>
</dbReference>
<dbReference type="GO" id="GO:0008534">
    <property type="term" value="F:oxidized purine nucleobase lesion DNA N-glycosylase activity"/>
    <property type="evidence" value="ECO:0007669"/>
    <property type="project" value="UniProtKB-EC"/>
</dbReference>
<dbReference type="SUPFAM" id="SSF81624">
    <property type="entry name" value="N-terminal domain of MutM-like DNA repair proteins"/>
    <property type="match status" value="1"/>
</dbReference>
<feature type="compositionally biased region" description="Basic and acidic residues" evidence="10">
    <location>
        <begin position="378"/>
        <end position="387"/>
    </location>
</feature>
<dbReference type="GO" id="GO:0016829">
    <property type="term" value="F:lyase activity"/>
    <property type="evidence" value="ECO:0007669"/>
    <property type="project" value="UniProtKB-KW"/>
</dbReference>
<evidence type="ECO:0000256" key="2">
    <source>
        <dbReference type="ARBA" id="ARBA00009409"/>
    </source>
</evidence>
<feature type="region of interest" description="Disordered" evidence="10">
    <location>
        <begin position="426"/>
        <end position="446"/>
    </location>
</feature>
<dbReference type="OMA" id="EKFPEHW"/>
<dbReference type="VEuPathDB" id="FungiDB:YALI0_F07623g"/>